<comment type="caution">
    <text evidence="1">The sequence shown here is derived from an EMBL/GenBank/DDBJ whole genome shotgun (WGS) entry which is preliminary data.</text>
</comment>
<dbReference type="Proteomes" id="UP000660668">
    <property type="component" value="Unassembled WGS sequence"/>
</dbReference>
<dbReference type="EMBL" id="JADKPO010000001">
    <property type="protein sequence ID" value="MBF4766487.1"/>
    <property type="molecule type" value="Genomic_DNA"/>
</dbReference>
<dbReference type="RefSeq" id="WP_194694607.1">
    <property type="nucleotide sequence ID" value="NZ_JADKPO010000001.1"/>
</dbReference>
<dbReference type="AlphaFoldDB" id="A0A930VH46"/>
<keyword evidence="2" id="KW-1185">Reference proteome</keyword>
<name>A0A930VH46_9ACTN</name>
<proteinExistence type="predicted"/>
<organism evidence="1 2">
    <name type="scientific">Nocardioides agariphilus</name>
    <dbReference type="NCBI Taxonomy" id="433664"/>
    <lineage>
        <taxon>Bacteria</taxon>
        <taxon>Bacillati</taxon>
        <taxon>Actinomycetota</taxon>
        <taxon>Actinomycetes</taxon>
        <taxon>Propionibacteriales</taxon>
        <taxon>Nocardioidaceae</taxon>
        <taxon>Nocardioides</taxon>
    </lineage>
</organism>
<evidence type="ECO:0000313" key="2">
    <source>
        <dbReference type="Proteomes" id="UP000660668"/>
    </source>
</evidence>
<gene>
    <name evidence="1" type="ORF">ISU10_01745</name>
</gene>
<reference evidence="1" key="1">
    <citation type="submission" date="2020-11" db="EMBL/GenBank/DDBJ databases">
        <title>Nocardioides cynanchi sp. nov., isolated from soil of rhizosphere of Cynanchum wilfordii.</title>
        <authorList>
            <person name="Lee J.-S."/>
            <person name="Suh M.K."/>
            <person name="Kim J.-S."/>
        </authorList>
    </citation>
    <scope>NUCLEOTIDE SEQUENCE</scope>
    <source>
        <strain evidence="1">KCTC 19276</strain>
    </source>
</reference>
<protein>
    <submittedName>
        <fullName evidence="1">Uncharacterized protein</fullName>
    </submittedName>
</protein>
<evidence type="ECO:0000313" key="1">
    <source>
        <dbReference type="EMBL" id="MBF4766487.1"/>
    </source>
</evidence>
<sequence>MPAHALLECYSVLTRLPGPSRIDGRTVAASLERPGLVAHQRAPASYDAVGVAYALV</sequence>
<accession>A0A930VH46</accession>